<accession>A0A2P2KCT3</accession>
<reference evidence="1" key="1">
    <citation type="submission" date="2018-02" db="EMBL/GenBank/DDBJ databases">
        <title>Rhizophora mucronata_Transcriptome.</title>
        <authorList>
            <person name="Meera S.P."/>
            <person name="Sreeshan A."/>
            <person name="Augustine A."/>
        </authorList>
    </citation>
    <scope>NUCLEOTIDE SEQUENCE</scope>
    <source>
        <tissue evidence="1">Leaf</tissue>
    </source>
</reference>
<organism evidence="1">
    <name type="scientific">Rhizophora mucronata</name>
    <name type="common">Asiatic mangrove</name>
    <dbReference type="NCBI Taxonomy" id="61149"/>
    <lineage>
        <taxon>Eukaryota</taxon>
        <taxon>Viridiplantae</taxon>
        <taxon>Streptophyta</taxon>
        <taxon>Embryophyta</taxon>
        <taxon>Tracheophyta</taxon>
        <taxon>Spermatophyta</taxon>
        <taxon>Magnoliopsida</taxon>
        <taxon>eudicotyledons</taxon>
        <taxon>Gunneridae</taxon>
        <taxon>Pentapetalae</taxon>
        <taxon>rosids</taxon>
        <taxon>fabids</taxon>
        <taxon>Malpighiales</taxon>
        <taxon>Rhizophoraceae</taxon>
        <taxon>Rhizophora</taxon>
    </lineage>
</organism>
<dbReference type="AlphaFoldDB" id="A0A2P2KCT3"/>
<sequence length="38" mass="4545">MVVKRNDWLVLSPQTRIIKLIKQCEGTYRVCILRLSRN</sequence>
<protein>
    <submittedName>
        <fullName evidence="1">Uncharacterized protein</fullName>
    </submittedName>
</protein>
<name>A0A2P2KCT3_RHIMU</name>
<dbReference type="EMBL" id="GGEC01023046">
    <property type="protein sequence ID" value="MBX03530.1"/>
    <property type="molecule type" value="Transcribed_RNA"/>
</dbReference>
<proteinExistence type="predicted"/>
<evidence type="ECO:0000313" key="1">
    <source>
        <dbReference type="EMBL" id="MBX03530.1"/>
    </source>
</evidence>